<evidence type="ECO:0000313" key="1">
    <source>
        <dbReference type="EMBL" id="KJV62033.1"/>
    </source>
</evidence>
<organism evidence="1 2">
    <name type="scientific">Rickettsia amblyommatis str. Ac/Pa</name>
    <dbReference type="NCBI Taxonomy" id="1359164"/>
    <lineage>
        <taxon>Bacteria</taxon>
        <taxon>Pseudomonadati</taxon>
        <taxon>Pseudomonadota</taxon>
        <taxon>Alphaproteobacteria</taxon>
        <taxon>Rickettsiales</taxon>
        <taxon>Rickettsiaceae</taxon>
        <taxon>Rickettsieae</taxon>
        <taxon>Rickettsia</taxon>
        <taxon>spotted fever group</taxon>
    </lineage>
</organism>
<protein>
    <submittedName>
        <fullName evidence="1">Uncharacterized protein</fullName>
    </submittedName>
</protein>
<dbReference type="Proteomes" id="UP000033556">
    <property type="component" value="Unassembled WGS sequence"/>
</dbReference>
<accession>A0A0F3N205</accession>
<proteinExistence type="predicted"/>
<gene>
    <name evidence="1" type="ORF">APHACPA_1053</name>
</gene>
<keyword evidence="2" id="KW-1185">Reference proteome</keyword>
<comment type="caution">
    <text evidence="1">The sequence shown here is derived from an EMBL/GenBank/DDBJ whole genome shotgun (WGS) entry which is preliminary data.</text>
</comment>
<reference evidence="1 2" key="1">
    <citation type="submission" date="2015-01" db="EMBL/GenBank/DDBJ databases">
        <title>Genome Sequencing of Rickettsiales.</title>
        <authorList>
            <person name="Daugherty S.C."/>
            <person name="Su Q."/>
            <person name="Abolude K."/>
            <person name="Beier-Sexton M."/>
            <person name="Carlyon J.A."/>
            <person name="Carter R."/>
            <person name="Day N.P."/>
            <person name="Dumler S.J."/>
            <person name="Dyachenko V."/>
            <person name="Godinez A."/>
            <person name="Kurtti T.J."/>
            <person name="Lichay M."/>
            <person name="Mullins K.E."/>
            <person name="Ott S."/>
            <person name="Pappas-Brown V."/>
            <person name="Paris D.H."/>
            <person name="Patel P."/>
            <person name="Richards A.L."/>
            <person name="Sadzewicz L."/>
            <person name="Sears K."/>
            <person name="Seidman D."/>
            <person name="Sengamalay N."/>
            <person name="Stenos J."/>
            <person name="Tallon L.J."/>
            <person name="Vincent G."/>
            <person name="Fraser C.M."/>
            <person name="Munderloh U."/>
            <person name="Dunning-Hotopp J.C."/>
        </authorList>
    </citation>
    <scope>NUCLEOTIDE SEQUENCE [LARGE SCALE GENOMIC DNA]</scope>
    <source>
        <strain evidence="1 2">Ac/Pa</strain>
    </source>
</reference>
<evidence type="ECO:0000313" key="2">
    <source>
        <dbReference type="Proteomes" id="UP000033556"/>
    </source>
</evidence>
<sequence>MFNVHKHKKQNINFFTFHHYIYKMPHLNLNQLFLLIKLFLFSFDY</sequence>
<dbReference type="AlphaFoldDB" id="A0A0F3N205"/>
<dbReference type="EMBL" id="LANR01000001">
    <property type="protein sequence ID" value="KJV62033.1"/>
    <property type="molecule type" value="Genomic_DNA"/>
</dbReference>
<name>A0A0F3N205_RICAM</name>